<accession>A0ABN2W2C7</accession>
<feature type="domain" description="Glucose-6-phosphate dehydrogenase NAD-binding" evidence="8">
    <location>
        <begin position="14"/>
        <end position="189"/>
    </location>
</feature>
<comment type="catalytic activity">
    <reaction evidence="7">
        <text>D-glucose 6-phosphate + NADP(+) = 6-phospho-D-glucono-1,5-lactone + NADPH + H(+)</text>
        <dbReference type="Rhea" id="RHEA:15841"/>
        <dbReference type="ChEBI" id="CHEBI:15378"/>
        <dbReference type="ChEBI" id="CHEBI:57783"/>
        <dbReference type="ChEBI" id="CHEBI:57955"/>
        <dbReference type="ChEBI" id="CHEBI:58349"/>
        <dbReference type="ChEBI" id="CHEBI:61548"/>
        <dbReference type="EC" id="1.1.1.49"/>
    </reaction>
</comment>
<evidence type="ECO:0000256" key="7">
    <source>
        <dbReference type="HAMAP-Rule" id="MF_00966"/>
    </source>
</evidence>
<comment type="pathway">
    <text evidence="1 7">Carbohydrate degradation; pentose phosphate pathway; D-ribulose 5-phosphate from D-glucose 6-phosphate (oxidative stage): step 1/3.</text>
</comment>
<evidence type="ECO:0000313" key="11">
    <source>
        <dbReference type="Proteomes" id="UP001501480"/>
    </source>
</evidence>
<feature type="domain" description="Glucose-6-phosphate dehydrogenase C-terminal" evidence="9">
    <location>
        <begin position="192"/>
        <end position="463"/>
    </location>
</feature>
<evidence type="ECO:0000256" key="5">
    <source>
        <dbReference type="ARBA" id="ARBA00023002"/>
    </source>
</evidence>
<evidence type="ECO:0000256" key="6">
    <source>
        <dbReference type="ARBA" id="ARBA00023277"/>
    </source>
</evidence>
<keyword evidence="3 7" id="KW-0313">Glucose metabolism</keyword>
<protein>
    <recommendedName>
        <fullName evidence="7">Glucose-6-phosphate 1-dehydrogenase</fullName>
        <shortName evidence="7">G6PD</shortName>
        <ecNumber evidence="7">1.1.1.49</ecNumber>
    </recommendedName>
</protein>
<dbReference type="Gene3D" id="3.30.360.10">
    <property type="entry name" value="Dihydrodipicolinate Reductase, domain 2"/>
    <property type="match status" value="1"/>
</dbReference>
<dbReference type="PRINTS" id="PR00079">
    <property type="entry name" value="G6PDHDRGNASE"/>
</dbReference>
<dbReference type="PANTHER" id="PTHR23429">
    <property type="entry name" value="GLUCOSE-6-PHOSPHATE 1-DEHYDROGENASE G6PD"/>
    <property type="match status" value="1"/>
</dbReference>
<dbReference type="InterPro" id="IPR022675">
    <property type="entry name" value="G6P_DH_C"/>
</dbReference>
<dbReference type="InterPro" id="IPR036291">
    <property type="entry name" value="NAD(P)-bd_dom_sf"/>
</dbReference>
<keyword evidence="5 7" id="KW-0560">Oxidoreductase</keyword>
<dbReference type="NCBIfam" id="TIGR00871">
    <property type="entry name" value="zwf"/>
    <property type="match status" value="1"/>
</dbReference>
<evidence type="ECO:0000256" key="3">
    <source>
        <dbReference type="ARBA" id="ARBA00022526"/>
    </source>
</evidence>
<evidence type="ECO:0000313" key="10">
    <source>
        <dbReference type="EMBL" id="GAA2080676.1"/>
    </source>
</evidence>
<dbReference type="PIRSF" id="PIRSF000110">
    <property type="entry name" value="G6PD"/>
    <property type="match status" value="1"/>
</dbReference>
<comment type="similarity">
    <text evidence="2 7">Belongs to the glucose-6-phosphate dehydrogenase family.</text>
</comment>
<dbReference type="Gene3D" id="3.40.50.720">
    <property type="entry name" value="NAD(P)-binding Rossmann-like Domain"/>
    <property type="match status" value="1"/>
</dbReference>
<feature type="binding site" evidence="7">
    <location>
        <begin position="17"/>
        <end position="24"/>
    </location>
    <ligand>
        <name>NADP(+)</name>
        <dbReference type="ChEBI" id="CHEBI:58349"/>
    </ligand>
</feature>
<evidence type="ECO:0000256" key="4">
    <source>
        <dbReference type="ARBA" id="ARBA00022857"/>
    </source>
</evidence>
<evidence type="ECO:0000256" key="1">
    <source>
        <dbReference type="ARBA" id="ARBA00004937"/>
    </source>
</evidence>
<keyword evidence="6 7" id="KW-0119">Carbohydrate metabolism</keyword>
<dbReference type="SUPFAM" id="SSF51735">
    <property type="entry name" value="NAD(P)-binding Rossmann-fold domains"/>
    <property type="match status" value="1"/>
</dbReference>
<dbReference type="Pfam" id="PF02781">
    <property type="entry name" value="G6PD_C"/>
    <property type="match status" value="1"/>
</dbReference>
<feature type="binding site" evidence="7">
    <location>
        <position position="184"/>
    </location>
    <ligand>
        <name>substrate</name>
    </ligand>
</feature>
<dbReference type="HAMAP" id="MF_00966">
    <property type="entry name" value="G6PD"/>
    <property type="match status" value="1"/>
</dbReference>
<gene>
    <name evidence="10" type="primary">zwf_3</name>
    <name evidence="7" type="synonym">zwf</name>
    <name evidence="10" type="ORF">GCM10009821_21440</name>
</gene>
<evidence type="ECO:0000259" key="9">
    <source>
        <dbReference type="Pfam" id="PF02781"/>
    </source>
</evidence>
<dbReference type="InterPro" id="IPR022674">
    <property type="entry name" value="G6P_DH_NAD-bd"/>
</dbReference>
<evidence type="ECO:0000259" key="8">
    <source>
        <dbReference type="Pfam" id="PF00479"/>
    </source>
</evidence>
<comment type="caution">
    <text evidence="10">The sequence shown here is derived from an EMBL/GenBank/DDBJ whole genome shotgun (WGS) entry which is preliminary data.</text>
</comment>
<dbReference type="EC" id="1.1.1.49" evidence="7"/>
<dbReference type="Proteomes" id="UP001501480">
    <property type="component" value="Unassembled WGS sequence"/>
</dbReference>
<keyword evidence="4 7" id="KW-0521">NADP</keyword>
<proteinExistence type="inferred from homology"/>
<dbReference type="PROSITE" id="PS00069">
    <property type="entry name" value="G6P_DEHYDROGENASE"/>
    <property type="match status" value="1"/>
</dbReference>
<dbReference type="InterPro" id="IPR019796">
    <property type="entry name" value="G6P_DH_AS"/>
</dbReference>
<name>A0ABN2W2C7_9ACTN</name>
<dbReference type="SUPFAM" id="SSF55347">
    <property type="entry name" value="Glyceraldehyde-3-phosphate dehydrogenase-like, C-terminal domain"/>
    <property type="match status" value="1"/>
</dbReference>
<sequence length="475" mass="52748">MSHDPETPPPHVFVLFGATGDLARRKLFPGLYHLGLTGRLPADYRVIGSGRHSPGSDEEFAQTIREGLEEFVDDLDDAAATDLLDRLSFVVSDADDGEDLAEAVRRAEEELGDDARRLLYLSVPPGAMEPMIGMLGRTGMAEDARIVVEKPFGSDLESSRSLDAALKDVTDEEHVFRIDHFLGKEAVQNIIALRFANRLIEPAWNREHVVQVQIDVPEELDVAGRGSFYESTGCLRDMVSTHLSQVLGFVAMEPPVRLDATSLRNEKAKVFTAMRPLDPERVVFGQYEGYTDDEDVADDSDVETFVAAEVFVDTERWQGVPFLLRTGKAMGDTRRSVTLTFRTPPAGRFGEESLAPDQLTLDLTDTPRMQIDLQAKRPGPTMDLTTACVDLHLPEEGADGEGLEAYERLLLDVMRGDQTLFTRGDEVDRLWQVVQPILEDRPTVRSYERGSWGPQEAVDLAGDVGWRLPDGRTHG</sequence>
<feature type="binding site" evidence="7">
    <location>
        <position position="150"/>
    </location>
    <ligand>
        <name>NADP(+)</name>
        <dbReference type="ChEBI" id="CHEBI:58349"/>
    </ligand>
</feature>
<feature type="active site" description="Proton acceptor" evidence="7">
    <location>
        <position position="242"/>
    </location>
</feature>
<feature type="binding site" evidence="7">
    <location>
        <position position="328"/>
    </location>
    <ligand>
        <name>substrate</name>
    </ligand>
</feature>
<dbReference type="EMBL" id="BAAAPY010000007">
    <property type="protein sequence ID" value="GAA2080676.1"/>
    <property type="molecule type" value="Genomic_DNA"/>
</dbReference>
<organism evidence="10 11">
    <name type="scientific">Aeromicrobium halocynthiae</name>
    <dbReference type="NCBI Taxonomy" id="560557"/>
    <lineage>
        <taxon>Bacteria</taxon>
        <taxon>Bacillati</taxon>
        <taxon>Actinomycetota</taxon>
        <taxon>Actinomycetes</taxon>
        <taxon>Propionibacteriales</taxon>
        <taxon>Nocardioidaceae</taxon>
        <taxon>Aeromicrobium</taxon>
    </lineage>
</organism>
<keyword evidence="11" id="KW-1185">Reference proteome</keyword>
<evidence type="ECO:0000256" key="2">
    <source>
        <dbReference type="ARBA" id="ARBA00009975"/>
    </source>
</evidence>
<feature type="binding site" evidence="7">
    <location>
        <position position="180"/>
    </location>
    <ligand>
        <name>substrate</name>
    </ligand>
</feature>
<feature type="binding site" evidence="7">
    <location>
        <position position="51"/>
    </location>
    <ligand>
        <name>NADP(+)</name>
        <dbReference type="ChEBI" id="CHEBI:58349"/>
    </ligand>
</feature>
<reference evidence="10 11" key="1">
    <citation type="journal article" date="2019" name="Int. J. Syst. Evol. Microbiol.">
        <title>The Global Catalogue of Microorganisms (GCM) 10K type strain sequencing project: providing services to taxonomists for standard genome sequencing and annotation.</title>
        <authorList>
            <consortium name="The Broad Institute Genomics Platform"/>
            <consortium name="The Broad Institute Genome Sequencing Center for Infectious Disease"/>
            <person name="Wu L."/>
            <person name="Ma J."/>
        </authorList>
    </citation>
    <scope>NUCLEOTIDE SEQUENCE [LARGE SCALE GENOMIC DNA]</scope>
    <source>
        <strain evidence="10 11">JCM 15749</strain>
    </source>
</reference>
<comment type="function">
    <text evidence="7">Catalyzes the oxidation of glucose 6-phosphate to 6-phosphogluconolactone.</text>
</comment>
<dbReference type="PANTHER" id="PTHR23429:SF0">
    <property type="entry name" value="GLUCOSE-6-PHOSPHATE 1-DEHYDROGENASE"/>
    <property type="match status" value="1"/>
</dbReference>
<dbReference type="InterPro" id="IPR001282">
    <property type="entry name" value="G6P_DH"/>
</dbReference>
<dbReference type="RefSeq" id="WP_344328091.1">
    <property type="nucleotide sequence ID" value="NZ_BAAAPY010000007.1"/>
</dbReference>
<feature type="binding site" evidence="7">
    <location>
        <position position="237"/>
    </location>
    <ligand>
        <name>substrate</name>
    </ligand>
</feature>
<dbReference type="Pfam" id="PF00479">
    <property type="entry name" value="G6PD_N"/>
    <property type="match status" value="1"/>
</dbReference>
<feature type="binding site" evidence="7">
    <location>
        <position position="218"/>
    </location>
    <ligand>
        <name>substrate</name>
    </ligand>
</feature>
<comment type="caution">
    <text evidence="7">Lacks conserved residue(s) required for the propagation of feature annotation.</text>
</comment>